<evidence type="ECO:0000256" key="5">
    <source>
        <dbReference type="ARBA" id="ARBA00022679"/>
    </source>
</evidence>
<dbReference type="Proteomes" id="UP000011885">
    <property type="component" value="Unassembled WGS sequence"/>
</dbReference>
<evidence type="ECO:0000256" key="2">
    <source>
        <dbReference type="ARBA" id="ARBA00011955"/>
    </source>
</evidence>
<evidence type="ECO:0000313" key="13">
    <source>
        <dbReference type="Proteomes" id="UP000011885"/>
    </source>
</evidence>
<keyword evidence="12" id="KW-0449">Lipoprotein</keyword>
<evidence type="ECO:0000313" key="12">
    <source>
        <dbReference type="EMBL" id="EMI52332.1"/>
    </source>
</evidence>
<protein>
    <recommendedName>
        <fullName evidence="3">FAD:protein FMN transferase</fullName>
        <ecNumber evidence="2">2.7.1.180</ecNumber>
    </recommendedName>
    <alternativeName>
        <fullName evidence="9">Flavin transferase</fullName>
    </alternativeName>
</protein>
<reference evidence="12 13" key="1">
    <citation type="journal article" date="2013" name="Mar. Genomics">
        <title>Expression of sulfatases in Rhodopirellula baltica and the diversity of sulfatases in the genus Rhodopirellula.</title>
        <authorList>
            <person name="Wegner C.E."/>
            <person name="Richter-Heitmann T."/>
            <person name="Klindworth A."/>
            <person name="Klockow C."/>
            <person name="Richter M."/>
            <person name="Achstetter T."/>
            <person name="Glockner F.O."/>
            <person name="Harder J."/>
        </authorList>
    </citation>
    <scope>NUCLEOTIDE SEQUENCE [LARGE SCALE GENOMIC DNA]</scope>
    <source>
        <strain evidence="12 13">SM41</strain>
    </source>
</reference>
<dbReference type="AlphaFoldDB" id="M5TT09"/>
<keyword evidence="5" id="KW-0808">Transferase</keyword>
<name>M5TT09_9BACT</name>
<dbReference type="OrthoDB" id="9778595at2"/>
<dbReference type="RefSeq" id="WP_008687932.1">
    <property type="nucleotide sequence ID" value="NZ_ANOH01000437.1"/>
</dbReference>
<evidence type="ECO:0000256" key="9">
    <source>
        <dbReference type="ARBA" id="ARBA00031306"/>
    </source>
</evidence>
<evidence type="ECO:0000256" key="3">
    <source>
        <dbReference type="ARBA" id="ARBA00016337"/>
    </source>
</evidence>
<gene>
    <name evidence="12" type="ORF">RSSM_06238</name>
</gene>
<evidence type="ECO:0000256" key="6">
    <source>
        <dbReference type="ARBA" id="ARBA00022723"/>
    </source>
</evidence>
<evidence type="ECO:0000256" key="10">
    <source>
        <dbReference type="ARBA" id="ARBA00048540"/>
    </source>
</evidence>
<evidence type="ECO:0000256" key="4">
    <source>
        <dbReference type="ARBA" id="ARBA00022630"/>
    </source>
</evidence>
<dbReference type="EMBL" id="ANOH01000437">
    <property type="protein sequence ID" value="EMI52332.1"/>
    <property type="molecule type" value="Genomic_DNA"/>
</dbReference>
<proteinExistence type="predicted"/>
<organism evidence="12 13">
    <name type="scientific">Rhodopirellula sallentina SM41</name>
    <dbReference type="NCBI Taxonomy" id="1263870"/>
    <lineage>
        <taxon>Bacteria</taxon>
        <taxon>Pseudomonadati</taxon>
        <taxon>Planctomycetota</taxon>
        <taxon>Planctomycetia</taxon>
        <taxon>Pirellulales</taxon>
        <taxon>Pirellulaceae</taxon>
        <taxon>Rhodopirellula</taxon>
    </lineage>
</organism>
<evidence type="ECO:0000256" key="1">
    <source>
        <dbReference type="ARBA" id="ARBA00001946"/>
    </source>
</evidence>
<comment type="catalytic activity">
    <reaction evidence="10">
        <text>L-threonyl-[protein] + FAD = FMN-L-threonyl-[protein] + AMP + H(+)</text>
        <dbReference type="Rhea" id="RHEA:36847"/>
        <dbReference type="Rhea" id="RHEA-COMP:11060"/>
        <dbReference type="Rhea" id="RHEA-COMP:11061"/>
        <dbReference type="ChEBI" id="CHEBI:15378"/>
        <dbReference type="ChEBI" id="CHEBI:30013"/>
        <dbReference type="ChEBI" id="CHEBI:57692"/>
        <dbReference type="ChEBI" id="CHEBI:74257"/>
        <dbReference type="ChEBI" id="CHEBI:456215"/>
        <dbReference type="EC" id="2.7.1.180"/>
    </reaction>
</comment>
<keyword evidence="13" id="KW-1185">Reference proteome</keyword>
<dbReference type="GO" id="GO:0046872">
    <property type="term" value="F:metal ion binding"/>
    <property type="evidence" value="ECO:0007669"/>
    <property type="project" value="UniProtKB-KW"/>
</dbReference>
<dbReference type="PATRIC" id="fig|1263870.3.peg.6612"/>
<dbReference type="InterPro" id="IPR024932">
    <property type="entry name" value="ApbE"/>
</dbReference>
<keyword evidence="6" id="KW-0479">Metal-binding</keyword>
<accession>M5TT09</accession>
<evidence type="ECO:0000256" key="7">
    <source>
        <dbReference type="ARBA" id="ARBA00022827"/>
    </source>
</evidence>
<dbReference type="PANTHER" id="PTHR30040:SF2">
    <property type="entry name" value="FAD:PROTEIN FMN TRANSFERASE"/>
    <property type="match status" value="1"/>
</dbReference>
<dbReference type="Gene3D" id="3.10.520.10">
    <property type="entry name" value="ApbE-like domains"/>
    <property type="match status" value="1"/>
</dbReference>
<dbReference type="GO" id="GO:0016740">
    <property type="term" value="F:transferase activity"/>
    <property type="evidence" value="ECO:0007669"/>
    <property type="project" value="UniProtKB-KW"/>
</dbReference>
<evidence type="ECO:0000256" key="11">
    <source>
        <dbReference type="SAM" id="MobiDB-lite"/>
    </source>
</evidence>
<dbReference type="InterPro" id="IPR003374">
    <property type="entry name" value="ApbE-like_sf"/>
</dbReference>
<keyword evidence="4" id="KW-0285">Flavoprotein</keyword>
<dbReference type="EC" id="2.7.1.180" evidence="2"/>
<dbReference type="PANTHER" id="PTHR30040">
    <property type="entry name" value="THIAMINE BIOSYNTHESIS LIPOPROTEIN APBE"/>
    <property type="match status" value="1"/>
</dbReference>
<evidence type="ECO:0000256" key="8">
    <source>
        <dbReference type="ARBA" id="ARBA00022842"/>
    </source>
</evidence>
<comment type="cofactor">
    <cofactor evidence="1">
        <name>Mg(2+)</name>
        <dbReference type="ChEBI" id="CHEBI:18420"/>
    </cofactor>
</comment>
<feature type="region of interest" description="Disordered" evidence="11">
    <location>
        <begin position="350"/>
        <end position="370"/>
    </location>
</feature>
<dbReference type="SUPFAM" id="SSF143631">
    <property type="entry name" value="ApbE-like"/>
    <property type="match status" value="1"/>
</dbReference>
<keyword evidence="7" id="KW-0274">FAD</keyword>
<dbReference type="Pfam" id="PF02424">
    <property type="entry name" value="ApbE"/>
    <property type="match status" value="1"/>
</dbReference>
<sequence length="370" mass="39584">MNLLELSHRAMACDFVVMVRDDGRRIGRRSAADIALDALESIDAVEQRLTVYDSQSETSAVNRSAGQGPVTVSKETFDVLKHAVEMSRCLGGAFDVTAGPLIDAWGFTTRQGRKPTAQEIEDARSRVGSSRLMLDASNLTAELTEPSMQINLGGIGKGDAIDRVADRLMSEGVNDFLIHAGQSSVLARGNQFGPSNSDADCSVASSGEECDEVPPRGWKVGIAHPTKPNRRLAGIWLCDAALATSGSGKQFFHHRGKRYGHVIDPRTGQPAGDLLSLSVLTRRAIDADALATGLFVMGREGAKRFAENDAEDSAKKSSVASSALADPAITLPLIMVAPTQRQDDVEIETIGEWEWADPPAGAETDDRLLS</sequence>
<keyword evidence="8" id="KW-0460">Magnesium</keyword>
<comment type="caution">
    <text evidence="12">The sequence shown here is derived from an EMBL/GenBank/DDBJ whole genome shotgun (WGS) entry which is preliminary data.</text>
</comment>